<dbReference type="OrthoDB" id="5432503at2"/>
<evidence type="ECO:0000313" key="3">
    <source>
        <dbReference type="Proteomes" id="UP000308271"/>
    </source>
</evidence>
<dbReference type="AlphaFoldDB" id="A0A5C4S7B7"/>
<name>A0A5C4S7B7_CHLTI</name>
<proteinExistence type="predicted"/>
<evidence type="ECO:0000256" key="1">
    <source>
        <dbReference type="SAM" id="Phobius"/>
    </source>
</evidence>
<keyword evidence="3" id="KW-1185">Reference proteome</keyword>
<dbReference type="RefSeq" id="WP_139456955.1">
    <property type="nucleotide sequence ID" value="NZ_VDCH01000012.1"/>
</dbReference>
<accession>A0A5C4S7B7</accession>
<reference evidence="2 3" key="1">
    <citation type="submission" date="2019-05" db="EMBL/GenBank/DDBJ databases">
        <title>Draft Whole-Genome sequence of the green sulfur bacterium Chlorobaculum thiosulfatiphilum DSM 249.</title>
        <authorList>
            <person name="Meyer T.E."/>
            <person name="Kyndt J.A."/>
        </authorList>
    </citation>
    <scope>NUCLEOTIDE SEQUENCE [LARGE SCALE GENOMIC DNA]</scope>
    <source>
        <strain evidence="2 3">DSM 249</strain>
    </source>
</reference>
<protein>
    <submittedName>
        <fullName evidence="2">Uncharacterized protein</fullName>
    </submittedName>
</protein>
<keyword evidence="1" id="KW-1133">Transmembrane helix</keyword>
<keyword evidence="1" id="KW-0472">Membrane</keyword>
<gene>
    <name evidence="2" type="ORF">FGF66_07010</name>
</gene>
<organism evidence="2 3">
    <name type="scientific">Chlorobaculum thiosulfatiphilum</name>
    <name type="common">Chlorobium limicola f.sp. thiosulfatophilum</name>
    <dbReference type="NCBI Taxonomy" id="115852"/>
    <lineage>
        <taxon>Bacteria</taxon>
        <taxon>Pseudomonadati</taxon>
        <taxon>Chlorobiota</taxon>
        <taxon>Chlorobiia</taxon>
        <taxon>Chlorobiales</taxon>
        <taxon>Chlorobiaceae</taxon>
        <taxon>Chlorobaculum</taxon>
    </lineage>
</organism>
<sequence length="92" mass="10601">MTEEKKQPQPPPPPTLGPYFLSVFLFALGIWCVYDGWFTTDPEMFRHMDFNRIMAVIFIPIAIFDFIRTHRFEMARKAKATGKAVASNDSNS</sequence>
<dbReference type="EMBL" id="VDCH01000012">
    <property type="protein sequence ID" value="TNJ38869.1"/>
    <property type="molecule type" value="Genomic_DNA"/>
</dbReference>
<keyword evidence="1" id="KW-0812">Transmembrane</keyword>
<dbReference type="Proteomes" id="UP000308271">
    <property type="component" value="Unassembled WGS sequence"/>
</dbReference>
<feature type="transmembrane region" description="Helical" evidence="1">
    <location>
        <begin position="20"/>
        <end position="38"/>
    </location>
</feature>
<comment type="caution">
    <text evidence="2">The sequence shown here is derived from an EMBL/GenBank/DDBJ whole genome shotgun (WGS) entry which is preliminary data.</text>
</comment>
<evidence type="ECO:0000313" key="2">
    <source>
        <dbReference type="EMBL" id="TNJ38869.1"/>
    </source>
</evidence>
<feature type="transmembrane region" description="Helical" evidence="1">
    <location>
        <begin position="50"/>
        <end position="67"/>
    </location>
</feature>